<name>A0A0F8YQJ6_9ZZZZ</name>
<dbReference type="Pfam" id="PF07589">
    <property type="entry name" value="PEP-CTERM"/>
    <property type="match status" value="1"/>
</dbReference>
<organism evidence="2">
    <name type="scientific">marine sediment metagenome</name>
    <dbReference type="NCBI Taxonomy" id="412755"/>
    <lineage>
        <taxon>unclassified sequences</taxon>
        <taxon>metagenomes</taxon>
        <taxon>ecological metagenomes</taxon>
    </lineage>
</organism>
<dbReference type="NCBIfam" id="TIGR02595">
    <property type="entry name" value="PEP_CTERM"/>
    <property type="match status" value="1"/>
</dbReference>
<gene>
    <name evidence="2" type="ORF">LCGC14_2867790</name>
</gene>
<dbReference type="AlphaFoldDB" id="A0A0F8YQJ6"/>
<comment type="caution">
    <text evidence="2">The sequence shown here is derived from an EMBL/GenBank/DDBJ whole genome shotgun (WGS) entry which is preliminary data.</text>
</comment>
<proteinExistence type="predicted"/>
<reference evidence="2" key="1">
    <citation type="journal article" date="2015" name="Nature">
        <title>Complex archaea that bridge the gap between prokaryotes and eukaryotes.</title>
        <authorList>
            <person name="Spang A."/>
            <person name="Saw J.H."/>
            <person name="Jorgensen S.L."/>
            <person name="Zaremba-Niedzwiedzka K."/>
            <person name="Martijn J."/>
            <person name="Lind A.E."/>
            <person name="van Eijk R."/>
            <person name="Schleper C."/>
            <person name="Guy L."/>
            <person name="Ettema T.J."/>
        </authorList>
    </citation>
    <scope>NUCLEOTIDE SEQUENCE</scope>
</reference>
<evidence type="ECO:0000313" key="2">
    <source>
        <dbReference type="EMBL" id="KKK76030.1"/>
    </source>
</evidence>
<sequence>MNCERKQFAIAGLLVTLLCVPVVGDVITRLDGDTAAAVSGSVAFSETGEWLADVEYAVYAPGAYPGDHSDSSTQWIYAYQAFCDSGSTMTLASLSVGLLEGSGAASATDDSTHGEPGGVAPLLSRLVGTPPTSVQWTIDVDAGEHTTVLLFSSPYSHTFDSATLANGGDGDTDLLPTPVPEPTTLSLLLLGGVVLARRIRKTGRA</sequence>
<dbReference type="EMBL" id="LAZR01055590">
    <property type="protein sequence ID" value="KKK76030.1"/>
    <property type="molecule type" value="Genomic_DNA"/>
</dbReference>
<evidence type="ECO:0000259" key="1">
    <source>
        <dbReference type="Pfam" id="PF07589"/>
    </source>
</evidence>
<dbReference type="InterPro" id="IPR013424">
    <property type="entry name" value="Ice-binding_C"/>
</dbReference>
<protein>
    <recommendedName>
        <fullName evidence="1">Ice-binding protein C-terminal domain-containing protein</fullName>
    </recommendedName>
</protein>
<feature type="domain" description="Ice-binding protein C-terminal" evidence="1">
    <location>
        <begin position="178"/>
        <end position="201"/>
    </location>
</feature>
<accession>A0A0F8YQJ6</accession>